<dbReference type="Proteomes" id="UP000039021">
    <property type="component" value="Unassembled WGS sequence"/>
</dbReference>
<dbReference type="EMBL" id="CSBK01001389">
    <property type="protein sequence ID" value="COY61558.1"/>
    <property type="molecule type" value="Genomic_DNA"/>
</dbReference>
<feature type="compositionally biased region" description="Polar residues" evidence="1">
    <location>
        <begin position="22"/>
        <end position="42"/>
    </location>
</feature>
<name>A0A916LCX3_MYCTX</name>
<gene>
    <name evidence="2" type="ORF">ERS007739_02879</name>
</gene>
<sequence>MGYRPKATRTSAKLTLDAVTATSISPGPGATRSNVTNSNDSRSPGVRICRRIPSRLYSTTAVRRSAGRNGPGRSRAVYQMPLRQAVSSSCDPLCSWLATRAATVSSLSTSIAVAPRCGCSESITRISPRNPACSKLARSLGSTLAALLVTTNSRGGSPGSSASSRAIPTSCDT</sequence>
<feature type="compositionally biased region" description="Low complexity" evidence="1">
    <location>
        <begin position="153"/>
        <end position="166"/>
    </location>
</feature>
<feature type="region of interest" description="Disordered" evidence="1">
    <location>
        <begin position="153"/>
        <end position="173"/>
    </location>
</feature>
<organism evidence="2 3">
    <name type="scientific">Mycobacterium tuberculosis</name>
    <dbReference type="NCBI Taxonomy" id="1773"/>
    <lineage>
        <taxon>Bacteria</taxon>
        <taxon>Bacillati</taxon>
        <taxon>Actinomycetota</taxon>
        <taxon>Actinomycetes</taxon>
        <taxon>Mycobacteriales</taxon>
        <taxon>Mycobacteriaceae</taxon>
        <taxon>Mycobacterium</taxon>
        <taxon>Mycobacterium tuberculosis complex</taxon>
    </lineage>
</organism>
<reference evidence="3" key="1">
    <citation type="submission" date="2015-03" db="EMBL/GenBank/DDBJ databases">
        <authorList>
            <consortium name="Pathogen Informatics"/>
        </authorList>
    </citation>
    <scope>NUCLEOTIDE SEQUENCE [LARGE SCALE GENOMIC DNA]</scope>
    <source>
        <strain evidence="3">N09902308</strain>
    </source>
</reference>
<feature type="region of interest" description="Disordered" evidence="1">
    <location>
        <begin position="22"/>
        <end position="45"/>
    </location>
</feature>
<evidence type="ECO:0000313" key="3">
    <source>
        <dbReference type="Proteomes" id="UP000039021"/>
    </source>
</evidence>
<dbReference type="AlphaFoldDB" id="A0A916LCX3"/>
<comment type="caution">
    <text evidence="2">The sequence shown here is derived from an EMBL/GenBank/DDBJ whole genome shotgun (WGS) entry which is preliminary data.</text>
</comment>
<evidence type="ECO:0000313" key="2">
    <source>
        <dbReference type="EMBL" id="COY61558.1"/>
    </source>
</evidence>
<evidence type="ECO:0000256" key="1">
    <source>
        <dbReference type="SAM" id="MobiDB-lite"/>
    </source>
</evidence>
<accession>A0A916LCX3</accession>
<protein>
    <submittedName>
        <fullName evidence="2">Uncharacterized protein</fullName>
    </submittedName>
</protein>
<proteinExistence type="predicted"/>